<reference evidence="3" key="1">
    <citation type="submission" date="2022-11" db="UniProtKB">
        <authorList>
            <consortium name="WormBaseParasite"/>
        </authorList>
    </citation>
    <scope>IDENTIFICATION</scope>
</reference>
<sequence length="414" mass="47453">MKQEECESALEFLKTLNNQVDLVYADQTDQLIVGSNSNGVDLTVACQISIMVEIEVLHLEDNLEVEEDRYLDLEEEVEVPTVWDFRKKIKCLGMTQSLRDITDLTDSFFKWMRGIALGAVLCQENDSEDWQEGKEHPPGQEKPVEEVKCIFEPKEKEYEEAPQVEDYGPKGLVSNALMAHLQAKDQDLRVFIPYLSNFLFLCKWLAMQVEVGFQYFPYDLMKADQIQLMAFRLYSPEDKELLLKLLWRGDRYGQYLAFNSSLPVTDVHRPTKGDVVGMQAEPVAAQVWQNAIPADLNRPIDLNQDGDDLEVDKEVTVESSMHPDEETQVTSLVDQTESLLSGMNVRAEQMLDESNLITIDGGPTMAEIEARFREQAEKEIERWKEIFVKKLAEQKARLDEQQKQLEQVLAGFTA</sequence>
<dbReference type="WBParaSite" id="nRc.2.0.1.t35839-RA">
    <property type="protein sequence ID" value="nRc.2.0.1.t35839-RA"/>
    <property type="gene ID" value="nRc.2.0.1.g35839"/>
</dbReference>
<accession>A0A915KD44</accession>
<keyword evidence="1" id="KW-0175">Coiled coil</keyword>
<name>A0A915KD44_ROMCU</name>
<dbReference type="AlphaFoldDB" id="A0A915KD44"/>
<keyword evidence="2" id="KW-1185">Reference proteome</keyword>
<evidence type="ECO:0000313" key="3">
    <source>
        <dbReference type="WBParaSite" id="nRc.2.0.1.t35839-RA"/>
    </source>
</evidence>
<organism evidence="2 3">
    <name type="scientific">Romanomermis culicivorax</name>
    <name type="common">Nematode worm</name>
    <dbReference type="NCBI Taxonomy" id="13658"/>
    <lineage>
        <taxon>Eukaryota</taxon>
        <taxon>Metazoa</taxon>
        <taxon>Ecdysozoa</taxon>
        <taxon>Nematoda</taxon>
        <taxon>Enoplea</taxon>
        <taxon>Dorylaimia</taxon>
        <taxon>Mermithida</taxon>
        <taxon>Mermithoidea</taxon>
        <taxon>Mermithidae</taxon>
        <taxon>Romanomermis</taxon>
    </lineage>
</organism>
<feature type="coiled-coil region" evidence="1">
    <location>
        <begin position="373"/>
        <end position="411"/>
    </location>
</feature>
<proteinExistence type="predicted"/>
<evidence type="ECO:0000256" key="1">
    <source>
        <dbReference type="SAM" id="Coils"/>
    </source>
</evidence>
<dbReference type="Proteomes" id="UP000887565">
    <property type="component" value="Unplaced"/>
</dbReference>
<protein>
    <submittedName>
        <fullName evidence="3">Uncharacterized protein</fullName>
    </submittedName>
</protein>
<evidence type="ECO:0000313" key="2">
    <source>
        <dbReference type="Proteomes" id="UP000887565"/>
    </source>
</evidence>